<keyword evidence="4" id="KW-1185">Reference proteome</keyword>
<reference evidence="3 4" key="1">
    <citation type="submission" date="2019-12" db="EMBL/GenBank/DDBJ databases">
        <title>Novel species isolated from a subtropical stream in China.</title>
        <authorList>
            <person name="Lu H."/>
        </authorList>
    </citation>
    <scope>NUCLEOTIDE SEQUENCE [LARGE SCALE GENOMIC DNA]</scope>
    <source>
        <strain evidence="3 4">FT107W</strain>
    </source>
</reference>
<gene>
    <name evidence="3" type="ORF">GTP81_24760</name>
</gene>
<dbReference type="EMBL" id="WWCV01000059">
    <property type="protein sequence ID" value="MYN19959.1"/>
    <property type="molecule type" value="Genomic_DNA"/>
</dbReference>
<dbReference type="Proteomes" id="UP000484875">
    <property type="component" value="Unassembled WGS sequence"/>
</dbReference>
<feature type="domain" description="Tle cognate immunity protein 4 C-terminal" evidence="2">
    <location>
        <begin position="2"/>
        <end position="39"/>
    </location>
</feature>
<name>A0A845HRB0_9BURK</name>
<evidence type="ECO:0000259" key="2">
    <source>
        <dbReference type="Pfam" id="PF18426"/>
    </source>
</evidence>
<evidence type="ECO:0000313" key="3">
    <source>
        <dbReference type="EMBL" id="MYN19959.1"/>
    </source>
</evidence>
<dbReference type="InterPro" id="IPR041290">
    <property type="entry name" value="Tli4_C"/>
</dbReference>
<protein>
    <recommendedName>
        <fullName evidence="2">Tle cognate immunity protein 4 C-terminal domain-containing protein</fullName>
    </recommendedName>
</protein>
<evidence type="ECO:0000313" key="4">
    <source>
        <dbReference type="Proteomes" id="UP000484875"/>
    </source>
</evidence>
<dbReference type="AlphaFoldDB" id="A0A845HRB0"/>
<feature type="region of interest" description="Disordered" evidence="1">
    <location>
        <begin position="1"/>
        <end position="53"/>
    </location>
</feature>
<evidence type="ECO:0000256" key="1">
    <source>
        <dbReference type="SAM" id="MobiDB-lite"/>
    </source>
</evidence>
<accession>A0A845HRB0</accession>
<proteinExistence type="predicted"/>
<sequence length="53" mass="5613">MLEFDTGHGQPGKPVNSSLSDAEALALWDKISSSLRRRPVGGSKPTPTHKPGT</sequence>
<comment type="caution">
    <text evidence="3">The sequence shown here is derived from an EMBL/GenBank/DDBJ whole genome shotgun (WGS) entry which is preliminary data.</text>
</comment>
<organism evidence="3 4">
    <name type="scientific">Duganella vulcania</name>
    <dbReference type="NCBI Taxonomy" id="2692166"/>
    <lineage>
        <taxon>Bacteria</taxon>
        <taxon>Pseudomonadati</taxon>
        <taxon>Pseudomonadota</taxon>
        <taxon>Betaproteobacteria</taxon>
        <taxon>Burkholderiales</taxon>
        <taxon>Oxalobacteraceae</taxon>
        <taxon>Telluria group</taxon>
        <taxon>Duganella</taxon>
    </lineage>
</organism>
<dbReference type="Pfam" id="PF18426">
    <property type="entry name" value="Tli4_C"/>
    <property type="match status" value="1"/>
</dbReference>